<gene>
    <name evidence="5" type="ORF">NCTC12998_01476</name>
</gene>
<name>A0A485AKE1_RAOPL</name>
<dbReference type="Gene3D" id="2.40.170.20">
    <property type="entry name" value="TonB-dependent receptor, beta-barrel domain"/>
    <property type="match status" value="1"/>
</dbReference>
<dbReference type="SUPFAM" id="SSF56935">
    <property type="entry name" value="Porins"/>
    <property type="match status" value="1"/>
</dbReference>
<keyword evidence="3" id="KW-0998">Cell outer membrane</keyword>
<proteinExistence type="predicted"/>
<protein>
    <submittedName>
        <fullName evidence="5">Outer membrane receptor for Fe3+-dicitrate</fullName>
    </submittedName>
</protein>
<dbReference type="AlphaFoldDB" id="A0A485AKE1"/>
<dbReference type="InterPro" id="IPR000531">
    <property type="entry name" value="Beta-barrel_TonB"/>
</dbReference>
<keyword evidence="5" id="KW-0675">Receptor</keyword>
<dbReference type="EMBL" id="CAADJE010000017">
    <property type="protein sequence ID" value="VFS60931.1"/>
    <property type="molecule type" value="Genomic_DNA"/>
</dbReference>
<organism evidence="5 6">
    <name type="scientific">Raoultella planticola</name>
    <name type="common">Klebsiella planticola</name>
    <dbReference type="NCBI Taxonomy" id="575"/>
    <lineage>
        <taxon>Bacteria</taxon>
        <taxon>Pseudomonadati</taxon>
        <taxon>Pseudomonadota</taxon>
        <taxon>Gammaproteobacteria</taxon>
        <taxon>Enterobacterales</taxon>
        <taxon>Enterobacteriaceae</taxon>
        <taxon>Klebsiella/Raoultella group</taxon>
        <taxon>Raoultella</taxon>
    </lineage>
</organism>
<evidence type="ECO:0000256" key="1">
    <source>
        <dbReference type="ARBA" id="ARBA00004442"/>
    </source>
</evidence>
<keyword evidence="2" id="KW-0472">Membrane</keyword>
<evidence type="ECO:0000259" key="4">
    <source>
        <dbReference type="Pfam" id="PF00593"/>
    </source>
</evidence>
<dbReference type="InterPro" id="IPR036942">
    <property type="entry name" value="Beta-barrel_TonB_sf"/>
</dbReference>
<dbReference type="Pfam" id="PF00593">
    <property type="entry name" value="TonB_dep_Rec_b-barrel"/>
    <property type="match status" value="1"/>
</dbReference>
<dbReference type="GO" id="GO:0009279">
    <property type="term" value="C:cell outer membrane"/>
    <property type="evidence" value="ECO:0007669"/>
    <property type="project" value="UniProtKB-SubCell"/>
</dbReference>
<comment type="subcellular location">
    <subcellularLocation>
        <location evidence="1">Cell outer membrane</location>
    </subcellularLocation>
</comment>
<evidence type="ECO:0000256" key="3">
    <source>
        <dbReference type="ARBA" id="ARBA00023237"/>
    </source>
</evidence>
<sequence>MRYQYYTQYAGKGRPFNANTDSSDQKWTPKLGLVYKLTPTVSLFGNVAQSFMPQSSIASYIAICRPKSPHPTK</sequence>
<accession>A0A485AKE1</accession>
<dbReference type="Proteomes" id="UP000345637">
    <property type="component" value="Unassembled WGS sequence"/>
</dbReference>
<evidence type="ECO:0000313" key="5">
    <source>
        <dbReference type="EMBL" id="VFS60931.1"/>
    </source>
</evidence>
<evidence type="ECO:0000256" key="2">
    <source>
        <dbReference type="ARBA" id="ARBA00023136"/>
    </source>
</evidence>
<feature type="domain" description="TonB-dependent receptor-like beta-barrel" evidence="4">
    <location>
        <begin position="2"/>
        <end position="57"/>
    </location>
</feature>
<reference evidence="5 6" key="1">
    <citation type="submission" date="2019-03" db="EMBL/GenBank/DDBJ databases">
        <authorList>
            <consortium name="Pathogen Informatics"/>
        </authorList>
    </citation>
    <scope>NUCLEOTIDE SEQUENCE [LARGE SCALE GENOMIC DNA]</scope>
    <source>
        <strain evidence="5 6">NCTC12998</strain>
    </source>
</reference>
<evidence type="ECO:0000313" key="6">
    <source>
        <dbReference type="Proteomes" id="UP000345637"/>
    </source>
</evidence>